<organism evidence="2 3">
    <name type="scientific">Sphingomicrobium clamense</name>
    <dbReference type="NCBI Taxonomy" id="2851013"/>
    <lineage>
        <taxon>Bacteria</taxon>
        <taxon>Pseudomonadati</taxon>
        <taxon>Pseudomonadota</taxon>
        <taxon>Alphaproteobacteria</taxon>
        <taxon>Sphingomonadales</taxon>
        <taxon>Sphingomonadaceae</taxon>
        <taxon>Sphingomicrobium</taxon>
    </lineage>
</organism>
<dbReference type="InterPro" id="IPR025514">
    <property type="entry name" value="DUF4402"/>
</dbReference>
<proteinExistence type="predicted"/>
<name>A0ABS6V311_9SPHN</name>
<dbReference type="EMBL" id="JAHVAH010000001">
    <property type="protein sequence ID" value="MBW0143919.1"/>
    <property type="molecule type" value="Genomic_DNA"/>
</dbReference>
<accession>A0ABS6V311</accession>
<protein>
    <submittedName>
        <fullName evidence="2">DUF4402 domain-containing protein</fullName>
    </submittedName>
</protein>
<reference evidence="2 3" key="1">
    <citation type="submission" date="2021-07" db="EMBL/GenBank/DDBJ databases">
        <title>The draft genome sequence of Sphingomicrobium sp. B8.</title>
        <authorList>
            <person name="Mu L."/>
        </authorList>
    </citation>
    <scope>NUCLEOTIDE SEQUENCE [LARGE SCALE GENOMIC DNA]</scope>
    <source>
        <strain evidence="2 3">B8</strain>
    </source>
</reference>
<gene>
    <name evidence="2" type="ORF">KTQ36_01250</name>
</gene>
<comment type="caution">
    <text evidence="2">The sequence shown here is derived from an EMBL/GenBank/DDBJ whole genome shotgun (WGS) entry which is preliminary data.</text>
</comment>
<feature type="chain" id="PRO_5046074786" evidence="1">
    <location>
        <begin position="23"/>
        <end position="195"/>
    </location>
</feature>
<sequence>MKTLTKLAAIVAATAVATPAFAAPVSDSNGSARVNIVRGLSLTSTGDIDFGTIVLPGSGTGAVSSTIAIDSAGDVTATCGTGFTCSLATGDTSTFESYDLTGTRNVNVNITIPNEALIYVDGNTANPSLTVTLDPSLTGGVSGASSTVYTETLPNSGAAGSAAAFNFTIGGSITVPDNQADGAYTGTFQVSADYE</sequence>
<evidence type="ECO:0000256" key="1">
    <source>
        <dbReference type="SAM" id="SignalP"/>
    </source>
</evidence>
<keyword evidence="3" id="KW-1185">Reference proteome</keyword>
<dbReference type="Pfam" id="PF14352">
    <property type="entry name" value="DUF4402"/>
    <property type="match status" value="1"/>
</dbReference>
<dbReference type="Proteomes" id="UP000698028">
    <property type="component" value="Unassembled WGS sequence"/>
</dbReference>
<evidence type="ECO:0000313" key="3">
    <source>
        <dbReference type="Proteomes" id="UP000698028"/>
    </source>
</evidence>
<dbReference type="RefSeq" id="WP_218631965.1">
    <property type="nucleotide sequence ID" value="NZ_JAHVAH010000001.1"/>
</dbReference>
<keyword evidence="1" id="KW-0732">Signal</keyword>
<feature type="signal peptide" evidence="1">
    <location>
        <begin position="1"/>
        <end position="22"/>
    </location>
</feature>
<evidence type="ECO:0000313" key="2">
    <source>
        <dbReference type="EMBL" id="MBW0143919.1"/>
    </source>
</evidence>